<dbReference type="OrthoDB" id="1114153at2759"/>
<dbReference type="EMBL" id="JAAMPC010000010">
    <property type="protein sequence ID" value="KAG2289060.1"/>
    <property type="molecule type" value="Genomic_DNA"/>
</dbReference>
<evidence type="ECO:0000313" key="7">
    <source>
        <dbReference type="Proteomes" id="UP000886595"/>
    </source>
</evidence>
<accession>A0A8X7RLI2</accession>
<feature type="compositionally biased region" description="Basic residues" evidence="4">
    <location>
        <begin position="382"/>
        <end position="407"/>
    </location>
</feature>
<feature type="compositionally biased region" description="Polar residues" evidence="4">
    <location>
        <begin position="646"/>
        <end position="663"/>
    </location>
</feature>
<evidence type="ECO:0000256" key="3">
    <source>
        <dbReference type="ARBA" id="ARBA00022801"/>
    </source>
</evidence>
<feature type="compositionally biased region" description="Polar residues" evidence="4">
    <location>
        <begin position="672"/>
        <end position="686"/>
    </location>
</feature>
<keyword evidence="3" id="KW-0378">Hydrolase</keyword>
<comment type="caution">
    <text evidence="6">The sequence shown here is derived from an EMBL/GenBank/DDBJ whole genome shotgun (WGS) entry which is preliminary data.</text>
</comment>
<name>A0A8X7RLI2_BRACI</name>
<dbReference type="GO" id="GO:0008234">
    <property type="term" value="F:cysteine-type peptidase activity"/>
    <property type="evidence" value="ECO:0007669"/>
    <property type="project" value="InterPro"/>
</dbReference>
<gene>
    <name evidence="6" type="ORF">Bca52824_048664</name>
</gene>
<reference evidence="6 7" key="1">
    <citation type="submission" date="2020-02" db="EMBL/GenBank/DDBJ databases">
        <authorList>
            <person name="Ma Q."/>
            <person name="Huang Y."/>
            <person name="Song X."/>
            <person name="Pei D."/>
        </authorList>
    </citation>
    <scope>NUCLEOTIDE SEQUENCE [LARGE SCALE GENOMIC DNA]</scope>
    <source>
        <strain evidence="6">Sxm20200214</strain>
        <tissue evidence="6">Leaf</tissue>
    </source>
</reference>
<feature type="domain" description="Ubiquitin-like protease family profile" evidence="5">
    <location>
        <begin position="949"/>
        <end position="1137"/>
    </location>
</feature>
<evidence type="ECO:0000259" key="5">
    <source>
        <dbReference type="PROSITE" id="PS50600"/>
    </source>
</evidence>
<proteinExistence type="inferred from homology"/>
<feature type="compositionally biased region" description="Low complexity" evidence="4">
    <location>
        <begin position="726"/>
        <end position="738"/>
    </location>
</feature>
<feature type="compositionally biased region" description="Basic and acidic residues" evidence="4">
    <location>
        <begin position="588"/>
        <end position="645"/>
    </location>
</feature>
<evidence type="ECO:0000313" key="6">
    <source>
        <dbReference type="EMBL" id="KAG2289060.1"/>
    </source>
</evidence>
<protein>
    <recommendedName>
        <fullName evidence="5">Ubiquitin-like protease family profile domain-containing protein</fullName>
    </recommendedName>
</protein>
<feature type="compositionally biased region" description="Polar residues" evidence="4">
    <location>
        <begin position="817"/>
        <end position="827"/>
    </location>
</feature>
<feature type="region of interest" description="Disordered" evidence="4">
    <location>
        <begin position="465"/>
        <end position="504"/>
    </location>
</feature>
<sequence length="1180" mass="132884">MEDSAEDAVDHRLPVRLFATDRFPRRRLNVYSRPNILAFLRHVLRGSPVFTWIRESPFGKLFDIPARQCPVSCKLIHGLLSRQLLCNQEHTMWTVFGKDPLRFSLEEFGTITGLNCGAFPEAYEAPDHNQKGSNKQKGAHKDPMWKEIIGKYNNITIVDLEDELENDEEMDDERRFRLALIIIVDGVLIASQQIHRPTLRYVQMLGDVDAFLEFPWGRDSFLHTVRCMKPPKFEKGKLVEDRVGMLVQKLKQSSFCLTGFPLALQLLAFRAIPMLQSKIPAPPNELTIMELTEPNLPSHPSIELDSVLQVEVNPSLLVTPIIPTVRGPQPGWGVWPNVEADEKVGYMEQLIANNHLFTKSMWPGGDCSEPVFIVTPPPQQPPHKKHTVPRKRKESKLKPRKCSKKRASTTSQRRITRLFAASVISLEAKIPVLEDQVSSLEATVATLGATNERLKTCVNHLLNRKRKRSTTGVSLSQRLVKHRRKSTSQTPQNIQEKKTDDCLVGSQSPILSQYQLHQHEDSLRSPHHPSPTHQQTDHQSQDHQPPADHDTHNHKSLTCLASTTDDHQTPNTQTPPHCGLPHPSPNHHSSDHHSHDHRSPDHHSPNHHYSDHHSHDHRSPDHHSPDHRSPDQHSHDHQSPDDHSKIPTTLSSHQTPHQQSPLHPSSADHPNVNHQTAIPSESTLLSSDRHSTDHHSPAPQTPEHKTPHHITPNHQTLEHKSSDSNSPTHSPPIHVSTPSSPPTHKPPADAFNLIQGSPSQHYAQIAILPQFDATPLEKPTSLEVMSGSDPATISAPFKPAGTTTPNSTPTKPAVSPQAFSPHSSSPNAFAALKGSTNTFLSTPNHQTGKEVDKEDTDSGSPDTKVRKIVAEVNVQTAEKEVCELSDSSPAKKKRAHSLSAQEIALHKALNRPDFPHYLLITSPPVDLWNLFSKTLKAARNVFHVTPSKLDFNNYFLLQLATPQQWTNTLHMIVLMHVLGERHKSVLLMHNSAFTTPELTSLMLSKDRQFQAAVRKDRLRWDTRLTKLIMAPRLTWMKEVHTVYTSMIWADKHWVGLAINLAIGHVEVMDSQPTMYDDGEVLNFMKPILQMLPYLVRYVAKNNARGLSPFTWERIPSTYKNIRSGDCGPVCVKFMEMHPHENPYSHMSGITDAMVDQFHRIYAMDAYKTIVIPAYQSTTTG</sequence>
<dbReference type="Pfam" id="PF09331">
    <property type="entry name" value="DUF1985"/>
    <property type="match status" value="1"/>
</dbReference>
<feature type="region of interest" description="Disordered" evidence="4">
    <location>
        <begin position="517"/>
        <end position="754"/>
    </location>
</feature>
<feature type="compositionally biased region" description="Basic and acidic residues" evidence="4">
    <location>
        <begin position="687"/>
        <end position="696"/>
    </location>
</feature>
<dbReference type="InterPro" id="IPR038765">
    <property type="entry name" value="Papain-like_cys_pep_sf"/>
</dbReference>
<comment type="similarity">
    <text evidence="1">Belongs to the peptidase C48 family.</text>
</comment>
<feature type="region of interest" description="Disordered" evidence="4">
    <location>
        <begin position="376"/>
        <end position="411"/>
    </location>
</feature>
<feature type="region of interest" description="Disordered" evidence="4">
    <location>
        <begin position="780"/>
        <end position="862"/>
    </location>
</feature>
<feature type="compositionally biased region" description="Polar residues" evidence="4">
    <location>
        <begin position="801"/>
        <end position="810"/>
    </location>
</feature>
<dbReference type="AlphaFoldDB" id="A0A8X7RLI2"/>
<dbReference type="PROSITE" id="PS50600">
    <property type="entry name" value="ULP_PROTEASE"/>
    <property type="match status" value="1"/>
</dbReference>
<keyword evidence="2" id="KW-0645">Protease</keyword>
<evidence type="ECO:0000256" key="1">
    <source>
        <dbReference type="ARBA" id="ARBA00005234"/>
    </source>
</evidence>
<feature type="compositionally biased region" description="Basic and acidic residues" evidence="4">
    <location>
        <begin position="535"/>
        <end position="553"/>
    </location>
</feature>
<dbReference type="PANTHER" id="PTHR48449">
    <property type="entry name" value="DUF1985 DOMAIN-CONTAINING PROTEIN"/>
    <property type="match status" value="1"/>
</dbReference>
<keyword evidence="7" id="KW-1185">Reference proteome</keyword>
<dbReference type="InterPro" id="IPR015410">
    <property type="entry name" value="DUF1985"/>
</dbReference>
<feature type="compositionally biased region" description="Polar residues" evidence="4">
    <location>
        <begin position="559"/>
        <end position="575"/>
    </location>
</feature>
<dbReference type="InterPro" id="IPR003653">
    <property type="entry name" value="Peptidase_C48_C"/>
</dbReference>
<dbReference type="SUPFAM" id="SSF54001">
    <property type="entry name" value="Cysteine proteinases"/>
    <property type="match status" value="1"/>
</dbReference>
<dbReference type="GO" id="GO:0006508">
    <property type="term" value="P:proteolysis"/>
    <property type="evidence" value="ECO:0007669"/>
    <property type="project" value="UniProtKB-KW"/>
</dbReference>
<dbReference type="Pfam" id="PF02902">
    <property type="entry name" value="Peptidase_C48"/>
    <property type="match status" value="1"/>
</dbReference>
<evidence type="ECO:0000256" key="4">
    <source>
        <dbReference type="SAM" id="MobiDB-lite"/>
    </source>
</evidence>
<dbReference type="Proteomes" id="UP000886595">
    <property type="component" value="Unassembled WGS sequence"/>
</dbReference>
<feature type="compositionally biased region" description="Polar residues" evidence="4">
    <location>
        <begin position="834"/>
        <end position="846"/>
    </location>
</feature>
<evidence type="ECO:0000256" key="2">
    <source>
        <dbReference type="ARBA" id="ARBA00022670"/>
    </source>
</evidence>
<dbReference type="Gene3D" id="3.40.395.10">
    <property type="entry name" value="Adenoviral Proteinase, Chain A"/>
    <property type="match status" value="1"/>
</dbReference>
<dbReference type="PANTHER" id="PTHR48449:SF1">
    <property type="entry name" value="DUF1985 DOMAIN-CONTAINING PROTEIN"/>
    <property type="match status" value="1"/>
</dbReference>
<organism evidence="6 7">
    <name type="scientific">Brassica carinata</name>
    <name type="common">Ethiopian mustard</name>
    <name type="synonym">Abyssinian cabbage</name>
    <dbReference type="NCBI Taxonomy" id="52824"/>
    <lineage>
        <taxon>Eukaryota</taxon>
        <taxon>Viridiplantae</taxon>
        <taxon>Streptophyta</taxon>
        <taxon>Embryophyta</taxon>
        <taxon>Tracheophyta</taxon>
        <taxon>Spermatophyta</taxon>
        <taxon>Magnoliopsida</taxon>
        <taxon>eudicotyledons</taxon>
        <taxon>Gunneridae</taxon>
        <taxon>Pentapetalae</taxon>
        <taxon>rosids</taxon>
        <taxon>malvids</taxon>
        <taxon>Brassicales</taxon>
        <taxon>Brassicaceae</taxon>
        <taxon>Brassiceae</taxon>
        <taxon>Brassica</taxon>
    </lineage>
</organism>